<accession>A0A1B8GWN1</accession>
<reference evidence="2 3" key="1">
    <citation type="submission" date="2016-03" db="EMBL/GenBank/DDBJ databases">
        <title>Comparative genomics of Pseudogymnoascus destructans, the fungus causing white-nose syndrome of bats.</title>
        <authorList>
            <person name="Palmer J.M."/>
            <person name="Drees K.P."/>
            <person name="Foster J.T."/>
            <person name="Lindner D.L."/>
        </authorList>
    </citation>
    <scope>NUCLEOTIDE SEQUENCE [LARGE SCALE GENOMIC DNA]</scope>
    <source>
        <strain evidence="2 3">UAMH 10579</strain>
    </source>
</reference>
<dbReference type="GeneID" id="28835018"/>
<keyword evidence="3" id="KW-1185">Reference proteome</keyword>
<dbReference type="Proteomes" id="UP000091956">
    <property type="component" value="Unassembled WGS sequence"/>
</dbReference>
<feature type="region of interest" description="Disordered" evidence="1">
    <location>
        <begin position="117"/>
        <end position="140"/>
    </location>
</feature>
<dbReference type="EMBL" id="KV460209">
    <property type="protein sequence ID" value="OBU00245.1"/>
    <property type="molecule type" value="Genomic_DNA"/>
</dbReference>
<gene>
    <name evidence="2" type="ORF">VE01_01632</name>
</gene>
<sequence>MAQQYGHISAQFESTISSFTNESGFVVVRTAYADDDATDAAQWSTALAKLQELTLPSDKFALPVIADPALKGASYDAVRTAFNTWVNNYEEGHMWQSDVRRDCCLVLDGPALASLLQAPEQGGSPKQATGQTRRSKQPAPVPWVVVVDGNHPSTIPYNGGGPYLGWMRVPAHTVEDLFVDIEVTSLVEACPTRVYDGQLPLYGRELIDPEGGVEGRYKFPQGTPRGVDAGNAMLDDIERALGKEAVTQSRGVSGKVRQRGSVA</sequence>
<dbReference type="STRING" id="342668.A0A1B8GWN1"/>
<dbReference type="RefSeq" id="XP_018133977.1">
    <property type="nucleotide sequence ID" value="XM_018271151.2"/>
</dbReference>
<dbReference type="AlphaFoldDB" id="A0A1B8GWN1"/>
<dbReference type="OrthoDB" id="4424523at2759"/>
<evidence type="ECO:0000256" key="1">
    <source>
        <dbReference type="SAM" id="MobiDB-lite"/>
    </source>
</evidence>
<reference evidence="3" key="2">
    <citation type="journal article" date="2018" name="Nat. Commun.">
        <title>Extreme sensitivity to ultraviolet light in the fungal pathogen causing white-nose syndrome of bats.</title>
        <authorList>
            <person name="Palmer J.M."/>
            <person name="Drees K.P."/>
            <person name="Foster J.T."/>
            <person name="Lindner D.L."/>
        </authorList>
    </citation>
    <scope>NUCLEOTIDE SEQUENCE [LARGE SCALE GENOMIC DNA]</scope>
    <source>
        <strain evidence="3">UAMH 10579</strain>
    </source>
</reference>
<protein>
    <submittedName>
        <fullName evidence="2">Uncharacterized protein</fullName>
    </submittedName>
</protein>
<evidence type="ECO:0000313" key="2">
    <source>
        <dbReference type="EMBL" id="OBU00245.1"/>
    </source>
</evidence>
<evidence type="ECO:0000313" key="3">
    <source>
        <dbReference type="Proteomes" id="UP000091956"/>
    </source>
</evidence>
<proteinExistence type="predicted"/>
<name>A0A1B8GWN1_9PEZI</name>
<organism evidence="2 3">
    <name type="scientific">Pseudogymnoascus verrucosus</name>
    <dbReference type="NCBI Taxonomy" id="342668"/>
    <lineage>
        <taxon>Eukaryota</taxon>
        <taxon>Fungi</taxon>
        <taxon>Dikarya</taxon>
        <taxon>Ascomycota</taxon>
        <taxon>Pezizomycotina</taxon>
        <taxon>Leotiomycetes</taxon>
        <taxon>Thelebolales</taxon>
        <taxon>Thelebolaceae</taxon>
        <taxon>Pseudogymnoascus</taxon>
    </lineage>
</organism>